<evidence type="ECO:0000313" key="2">
    <source>
        <dbReference type="EMBL" id="MBE9076859.1"/>
    </source>
</evidence>
<keyword evidence="3" id="KW-1185">Reference proteome</keyword>
<dbReference type="InterPro" id="IPR040744">
    <property type="entry name" value="Npun_R1517"/>
</dbReference>
<feature type="domain" description="Npun R1517" evidence="1">
    <location>
        <begin position="14"/>
        <end position="88"/>
    </location>
</feature>
<reference evidence="2" key="1">
    <citation type="submission" date="2020-10" db="EMBL/GenBank/DDBJ databases">
        <authorList>
            <person name="Castelo-Branco R."/>
            <person name="Eusebio N."/>
            <person name="Adriana R."/>
            <person name="Vieira A."/>
            <person name="Brugerolle De Fraissinette N."/>
            <person name="Rezende De Castro R."/>
            <person name="Schneider M.P."/>
            <person name="Vasconcelos V."/>
            <person name="Leao P.N."/>
        </authorList>
    </citation>
    <scope>NUCLEOTIDE SEQUENCE</scope>
    <source>
        <strain evidence="2">LEGE 07310</strain>
    </source>
</reference>
<dbReference type="RefSeq" id="WP_193905522.1">
    <property type="nucleotide sequence ID" value="NZ_JADEXG010000010.1"/>
</dbReference>
<sequence>MAGSTKTNNPLSAEVGLYECEVRLKVRIIEERQQVMENQDELLPLLLDALSYGSDEYLETLDSQVAIKQMDEVQATPEMRRQLIRLRNSKSLL</sequence>
<proteinExistence type="predicted"/>
<organism evidence="2 3">
    <name type="scientific">Vasconcelosia minhoensis LEGE 07310</name>
    <dbReference type="NCBI Taxonomy" id="915328"/>
    <lineage>
        <taxon>Bacteria</taxon>
        <taxon>Bacillati</taxon>
        <taxon>Cyanobacteriota</taxon>
        <taxon>Cyanophyceae</taxon>
        <taxon>Nodosilineales</taxon>
        <taxon>Cymatolegaceae</taxon>
        <taxon>Vasconcelosia</taxon>
        <taxon>Vasconcelosia minhoensis</taxon>
    </lineage>
</organism>
<gene>
    <name evidence="2" type="ORF">IQ241_06045</name>
</gene>
<evidence type="ECO:0000313" key="3">
    <source>
        <dbReference type="Proteomes" id="UP000636505"/>
    </source>
</evidence>
<accession>A0A8J7AC05</accession>
<dbReference type="Proteomes" id="UP000636505">
    <property type="component" value="Unassembled WGS sequence"/>
</dbReference>
<protein>
    <submittedName>
        <fullName evidence="2">Npun_R1517 family heterocyst differentiation transcriptional regulator</fullName>
    </submittedName>
</protein>
<evidence type="ECO:0000259" key="1">
    <source>
        <dbReference type="Pfam" id="PF18068"/>
    </source>
</evidence>
<dbReference type="AlphaFoldDB" id="A0A8J7AC05"/>
<dbReference type="Gene3D" id="6.20.180.10">
    <property type="match status" value="1"/>
</dbReference>
<comment type="caution">
    <text evidence="2">The sequence shown here is derived from an EMBL/GenBank/DDBJ whole genome shotgun (WGS) entry which is preliminary data.</text>
</comment>
<name>A0A8J7AC05_9CYAN</name>
<dbReference type="EMBL" id="JADEXG010000010">
    <property type="protein sequence ID" value="MBE9076859.1"/>
    <property type="molecule type" value="Genomic_DNA"/>
</dbReference>
<dbReference type="Pfam" id="PF18068">
    <property type="entry name" value="Npun_R1517"/>
    <property type="match status" value="1"/>
</dbReference>